<feature type="region of interest" description="Disordered" evidence="1">
    <location>
        <begin position="14"/>
        <end position="61"/>
    </location>
</feature>
<evidence type="ECO:0000256" key="1">
    <source>
        <dbReference type="SAM" id="MobiDB-lite"/>
    </source>
</evidence>
<feature type="compositionally biased region" description="Basic residues" evidence="1">
    <location>
        <begin position="46"/>
        <end position="55"/>
    </location>
</feature>
<reference evidence="2" key="1">
    <citation type="submission" date="2015-11" db="EMBL/GenBank/DDBJ databases">
        <title>De novo transcriptome assembly of four potential Pierce s Disease insect vectors from Arizona vineyards.</title>
        <authorList>
            <person name="Tassone E.E."/>
        </authorList>
    </citation>
    <scope>NUCLEOTIDE SEQUENCE</scope>
</reference>
<feature type="non-terminal residue" evidence="2">
    <location>
        <position position="198"/>
    </location>
</feature>
<gene>
    <name evidence="2" type="ORF">g.47357</name>
</gene>
<accession>A0A1B6GS27</accession>
<name>A0A1B6GS27_9HEMI</name>
<feature type="non-terminal residue" evidence="2">
    <location>
        <position position="1"/>
    </location>
</feature>
<feature type="compositionally biased region" description="Polar residues" evidence="1">
    <location>
        <begin position="17"/>
        <end position="29"/>
    </location>
</feature>
<dbReference type="EMBL" id="GECZ01004534">
    <property type="protein sequence ID" value="JAS65235.1"/>
    <property type="molecule type" value="Transcribed_RNA"/>
</dbReference>
<feature type="compositionally biased region" description="Basic and acidic residues" evidence="1">
    <location>
        <begin position="79"/>
        <end position="98"/>
    </location>
</feature>
<evidence type="ECO:0000313" key="2">
    <source>
        <dbReference type="EMBL" id="JAS65235.1"/>
    </source>
</evidence>
<proteinExistence type="predicted"/>
<protein>
    <submittedName>
        <fullName evidence="2">Uncharacterized protein</fullName>
    </submittedName>
</protein>
<feature type="region of interest" description="Disordered" evidence="1">
    <location>
        <begin position="79"/>
        <end position="137"/>
    </location>
</feature>
<dbReference type="AlphaFoldDB" id="A0A1B6GS27"/>
<sequence length="198" mass="22570">VSKYAEMKNIIRKMYYQPQTEPQKASEPQSPMKRPASTAFPVATNRPRKLHRKPNYLKQRSSQDIENFFEFTPLVTRKDKSKIDKKVSTSSTDIKEELNSQQSNDFNFAEDDQASKSAPVVKQEPAESSAMPSLPVSNDALDPSVNVKVEFVDNFVKNEPIDDDYENQQAVRFDEDSGNVLDDFRLATVETQCRVVDN</sequence>
<organism evidence="2">
    <name type="scientific">Cuerna arida</name>
    <dbReference type="NCBI Taxonomy" id="1464854"/>
    <lineage>
        <taxon>Eukaryota</taxon>
        <taxon>Metazoa</taxon>
        <taxon>Ecdysozoa</taxon>
        <taxon>Arthropoda</taxon>
        <taxon>Hexapoda</taxon>
        <taxon>Insecta</taxon>
        <taxon>Pterygota</taxon>
        <taxon>Neoptera</taxon>
        <taxon>Paraneoptera</taxon>
        <taxon>Hemiptera</taxon>
        <taxon>Auchenorrhyncha</taxon>
        <taxon>Membracoidea</taxon>
        <taxon>Cicadellidae</taxon>
        <taxon>Cicadellinae</taxon>
        <taxon>Proconiini</taxon>
        <taxon>Cuerna</taxon>
    </lineage>
</organism>